<organism evidence="2 3">
    <name type="scientific">Chrysophaeum taylorii</name>
    <dbReference type="NCBI Taxonomy" id="2483200"/>
    <lineage>
        <taxon>Eukaryota</taxon>
        <taxon>Sar</taxon>
        <taxon>Stramenopiles</taxon>
        <taxon>Ochrophyta</taxon>
        <taxon>Pelagophyceae</taxon>
        <taxon>Pelagomonadales</taxon>
        <taxon>Pelagomonadaceae</taxon>
        <taxon>Chrysophaeum</taxon>
    </lineage>
</organism>
<feature type="compositionally biased region" description="Basic and acidic residues" evidence="1">
    <location>
        <begin position="10"/>
        <end position="25"/>
    </location>
</feature>
<feature type="region of interest" description="Disordered" evidence="1">
    <location>
        <begin position="1"/>
        <end position="25"/>
    </location>
</feature>
<evidence type="ECO:0000313" key="2">
    <source>
        <dbReference type="EMBL" id="KAJ8599611.1"/>
    </source>
</evidence>
<dbReference type="GO" id="GO:0007034">
    <property type="term" value="P:vacuolar transport"/>
    <property type="evidence" value="ECO:0007669"/>
    <property type="project" value="InterPro"/>
</dbReference>
<keyword evidence="3" id="KW-1185">Reference proteome</keyword>
<dbReference type="Pfam" id="PF03357">
    <property type="entry name" value="Snf7"/>
    <property type="match status" value="1"/>
</dbReference>
<reference evidence="2" key="1">
    <citation type="submission" date="2023-01" db="EMBL/GenBank/DDBJ databases">
        <title>Metagenome sequencing of chrysophaentin producing Chrysophaeum taylorii.</title>
        <authorList>
            <person name="Davison J."/>
            <person name="Bewley C."/>
        </authorList>
    </citation>
    <scope>NUCLEOTIDE SEQUENCE</scope>
    <source>
        <strain evidence="2">NIES-1699</strain>
    </source>
</reference>
<evidence type="ECO:0000256" key="1">
    <source>
        <dbReference type="SAM" id="MobiDB-lite"/>
    </source>
</evidence>
<dbReference type="InterPro" id="IPR005024">
    <property type="entry name" value="Snf7_fam"/>
</dbReference>
<proteinExistence type="predicted"/>
<sequence length="214" mass="23585">MFKKPPTAKEQAKQVKREVKHSQRDIDRELRDFDRREQQLIAEIRREAKLGRSEKAVQILAKQLVQLRQSRDRMIGARANMGAIATHASAMASHVAVSDAIGSAGKVMGAMNKTLDSKKIGLTMQQFQRETEKMNMSEEAMADMLSDAFDTDETEDESNAVVDQVLADIGVEITAGLQDAPTTKIPDEKAAVEEPVGAESDKHLADLQAQLNAL</sequence>
<feature type="region of interest" description="Disordered" evidence="1">
    <location>
        <begin position="180"/>
        <end position="201"/>
    </location>
</feature>
<evidence type="ECO:0000313" key="3">
    <source>
        <dbReference type="Proteomes" id="UP001230188"/>
    </source>
</evidence>
<gene>
    <name evidence="2" type="ORF">CTAYLR_004679</name>
</gene>
<dbReference type="EMBL" id="JAQMWT010000552">
    <property type="protein sequence ID" value="KAJ8599611.1"/>
    <property type="molecule type" value="Genomic_DNA"/>
</dbReference>
<name>A0AAD7XIH1_9STRA</name>
<comment type="caution">
    <text evidence="2">The sequence shown here is derived from an EMBL/GenBank/DDBJ whole genome shotgun (WGS) entry which is preliminary data.</text>
</comment>
<dbReference type="PANTHER" id="PTHR10476">
    <property type="entry name" value="CHARGED MULTIVESICULAR BODY PROTEIN"/>
    <property type="match status" value="1"/>
</dbReference>
<accession>A0AAD7XIH1</accession>
<dbReference type="Gene3D" id="6.10.140.1230">
    <property type="match status" value="1"/>
</dbReference>
<protein>
    <submittedName>
        <fullName evidence="2">Uncharacterized protein</fullName>
    </submittedName>
</protein>
<dbReference type="Proteomes" id="UP001230188">
    <property type="component" value="Unassembled WGS sequence"/>
</dbReference>
<dbReference type="AlphaFoldDB" id="A0AAD7XIH1"/>